<proteinExistence type="predicted"/>
<keyword evidence="2" id="KW-1185">Reference proteome</keyword>
<evidence type="ECO:0000313" key="2">
    <source>
        <dbReference type="Proteomes" id="UP000265663"/>
    </source>
</evidence>
<protein>
    <submittedName>
        <fullName evidence="1">Succinyl-3-ketoacid-coenzyme a transferase</fullName>
    </submittedName>
</protein>
<name>A0A3M7M877_9PLEO</name>
<dbReference type="Proteomes" id="UP000265663">
    <property type="component" value="Unassembled WGS sequence"/>
</dbReference>
<dbReference type="EMBL" id="KE747824">
    <property type="protein sequence ID" value="RMZ70594.1"/>
    <property type="molecule type" value="Genomic_DNA"/>
</dbReference>
<evidence type="ECO:0000313" key="1">
    <source>
        <dbReference type="EMBL" id="RMZ70594.1"/>
    </source>
</evidence>
<gene>
    <name evidence="1" type="ORF">GMOD_00000710</name>
</gene>
<accession>A0A3M7M877</accession>
<reference evidence="1 2" key="1">
    <citation type="journal article" date="2014" name="PLoS ONE">
        <title>De novo Genome Assembly of the Fungal Plant Pathogen Pyrenophora semeniperda.</title>
        <authorList>
            <person name="Soliai M.M."/>
            <person name="Meyer S.E."/>
            <person name="Udall J.A."/>
            <person name="Elzinga D.E."/>
            <person name="Hermansen R.A."/>
            <person name="Bodily P.M."/>
            <person name="Hart A.A."/>
            <person name="Coleman C.E."/>
        </authorList>
    </citation>
    <scope>NUCLEOTIDE SEQUENCE [LARGE SCALE GENOMIC DNA]</scope>
    <source>
        <strain evidence="1 2">CCB06</strain>
        <tissue evidence="1">Mycelium</tissue>
    </source>
</reference>
<dbReference type="GO" id="GO:0016740">
    <property type="term" value="F:transferase activity"/>
    <property type="evidence" value="ECO:0007669"/>
    <property type="project" value="UniProtKB-KW"/>
</dbReference>
<organism evidence="1 2">
    <name type="scientific">Pyrenophora seminiperda CCB06</name>
    <dbReference type="NCBI Taxonomy" id="1302712"/>
    <lineage>
        <taxon>Eukaryota</taxon>
        <taxon>Fungi</taxon>
        <taxon>Dikarya</taxon>
        <taxon>Ascomycota</taxon>
        <taxon>Pezizomycotina</taxon>
        <taxon>Dothideomycetes</taxon>
        <taxon>Pleosporomycetidae</taxon>
        <taxon>Pleosporales</taxon>
        <taxon>Pleosporineae</taxon>
        <taxon>Pleosporaceae</taxon>
        <taxon>Pyrenophora</taxon>
    </lineage>
</organism>
<dbReference type="AlphaFoldDB" id="A0A3M7M877"/>
<dbReference type="OrthoDB" id="5273928at2759"/>
<keyword evidence="1" id="KW-0808">Transferase</keyword>
<sequence length="385" mass="44464">MLGFDPSSGLVYRETTSYSVRSMQTTWASQSRGKRVNPSIFRPRGQGCATLQSMALRACLWNIDNMEPEALQWLTWTYARLLYDDLKSNDTLTFKTWSLFQNVFPNDIDQHAKFRVCAWINNHASFVVPQLSSIVDRLSRLDVSMLTFLSINGFELSSQDLASLSKIKTLAVLALAMREVSDISADPIRNWARSVHESDAFQKLRVLIFESHHKVQRDSLLKNVSSFKLLNMVGIYDHRKDPDTIGDWVLWSNRPPEQCQDKRRFVNIDLSSIQPEEGNPMAIWDDYKVEEATRMRQLYDLSLSISQGTPEEHAYRSLAMTYYATENYCNQLSGVRWLFRERKDVDNQVIKRPRSEDTRREGLEKKRKLRDGKKVDVGSLLGSFG</sequence>